<feature type="transmembrane region" description="Helical" evidence="2">
    <location>
        <begin position="262"/>
        <end position="290"/>
    </location>
</feature>
<dbReference type="Proteomes" id="UP001143372">
    <property type="component" value="Unassembled WGS sequence"/>
</dbReference>
<reference evidence="4" key="1">
    <citation type="journal article" date="2014" name="Int. J. Syst. Evol. Microbiol.">
        <title>Complete genome sequence of Corynebacterium casei LMG S-19264T (=DSM 44701T), isolated from a smear-ripened cheese.</title>
        <authorList>
            <consortium name="US DOE Joint Genome Institute (JGI-PGF)"/>
            <person name="Walter F."/>
            <person name="Albersmeier A."/>
            <person name="Kalinowski J."/>
            <person name="Ruckert C."/>
        </authorList>
    </citation>
    <scope>NUCLEOTIDE SEQUENCE</scope>
    <source>
        <strain evidence="4">VKM B-2347</strain>
    </source>
</reference>
<dbReference type="GO" id="GO:0016020">
    <property type="term" value="C:membrane"/>
    <property type="evidence" value="ECO:0007669"/>
    <property type="project" value="TreeGrafter"/>
</dbReference>
<reference evidence="4" key="2">
    <citation type="submission" date="2023-01" db="EMBL/GenBank/DDBJ databases">
        <authorList>
            <person name="Sun Q."/>
            <person name="Evtushenko L."/>
        </authorList>
    </citation>
    <scope>NUCLEOTIDE SEQUENCE</scope>
    <source>
        <strain evidence="4">VKM B-2347</strain>
    </source>
</reference>
<evidence type="ECO:0000256" key="1">
    <source>
        <dbReference type="ARBA" id="ARBA00006024"/>
    </source>
</evidence>
<comment type="caution">
    <text evidence="4">The sequence shown here is derived from an EMBL/GenBank/DDBJ whole genome shotgun (WGS) entry which is preliminary data.</text>
</comment>
<protein>
    <recommendedName>
        <fullName evidence="3">P-type ATPase A domain-containing protein</fullName>
    </recommendedName>
</protein>
<dbReference type="EMBL" id="BSFI01000018">
    <property type="protein sequence ID" value="GLK69016.1"/>
    <property type="molecule type" value="Genomic_DNA"/>
</dbReference>
<dbReference type="Gene3D" id="3.40.50.1000">
    <property type="entry name" value="HAD superfamily/HAD-like"/>
    <property type="match status" value="1"/>
</dbReference>
<dbReference type="InterPro" id="IPR008250">
    <property type="entry name" value="ATPase_P-typ_transduc_dom_A_sf"/>
</dbReference>
<dbReference type="SUPFAM" id="SSF81653">
    <property type="entry name" value="Calcium ATPase, transduction domain A"/>
    <property type="match status" value="1"/>
</dbReference>
<name>A0A9W6J1C6_9HYPH</name>
<organism evidence="4 5">
    <name type="scientific">Hansschlegelia plantiphila</name>
    <dbReference type="NCBI Taxonomy" id="374655"/>
    <lineage>
        <taxon>Bacteria</taxon>
        <taxon>Pseudomonadati</taxon>
        <taxon>Pseudomonadota</taxon>
        <taxon>Alphaproteobacteria</taxon>
        <taxon>Hyphomicrobiales</taxon>
        <taxon>Methylopilaceae</taxon>
        <taxon>Hansschlegelia</taxon>
    </lineage>
</organism>
<gene>
    <name evidence="4" type="ORF">GCM10008179_26540</name>
</gene>
<keyword evidence="2" id="KW-0812">Transmembrane</keyword>
<accession>A0A9W6J1C6</accession>
<dbReference type="PANTHER" id="PTHR48085">
    <property type="entry name" value="CADMIUM/ZINC-TRANSPORTING ATPASE HMA2-RELATED"/>
    <property type="match status" value="1"/>
</dbReference>
<sequence length="722" mass="76383">MTEAARIRIAPGSDGVSIWSEDLFHETRRPQLRDFLDRAFSVPDVRAVEVRRSNAFARVRYAASRDAPSIWRRLSRALRGDDTAPGLDGGTLAQPRHASGLFLDAPSAWPLRVIRVGDELSTWRVRMEADDQIRFAHPALRGRRDVVFRLEEELAGLSGIEDFRASVLTAGASIRFDSRLQTPARLARELERAWPKVLSGLEGPPSRRRLYVAGALLGLAAVGQTVAPALRPVAVAGVALFGAPNVILAARQLRHGQIGLPALYSTGLAFMLVSGMPLGGTIITTFMQFWPEFARRTIVERQRRLFAAHRRRPSWARIPHPDGLSVEIHVDDLRPGVLVIVRRGERSPVDGVVTAGAAAVADVLATGSTQASNVAVGGAVHAGSLVVAGELTIRVERAGEATAAAHISRALPHAGFSGLPSSARAELIANRNAKPALALAALSLITTRTLRPSQAIIRPDYATAPRLSAQLAALTGFVEALDRGLLLRKPGALDQIADIDVFVFDESVGLGRDAETSAGVTAAAGVDVVSALRKQNPHARFVLLSGGAETKAKRGAESVGVDLAFGDLDDNGKADAIRGLGRRAVWIGDGSAPGAAAAMSSSAVSVSIAGFASAPDDRADVLVLHGGLNGLLELRDVGRNHRATLASDYRNVYAFNLLGVAGALFARFGGLQAGLVSNFGTALLYARHARRLRQLTAEHDARNALLLTAVNAGAGSGPSART</sequence>
<feature type="transmembrane region" description="Helical" evidence="2">
    <location>
        <begin position="233"/>
        <end position="250"/>
    </location>
</feature>
<keyword evidence="5" id="KW-1185">Reference proteome</keyword>
<dbReference type="InterPro" id="IPR051014">
    <property type="entry name" value="Cation_Transport_ATPase_IB"/>
</dbReference>
<keyword evidence="2" id="KW-1133">Transmembrane helix</keyword>
<dbReference type="InterPro" id="IPR059000">
    <property type="entry name" value="ATPase_P-type_domA"/>
</dbReference>
<comment type="similarity">
    <text evidence="1">Belongs to the cation transport ATPase (P-type) (TC 3.A.3) family. Type IB subfamily.</text>
</comment>
<dbReference type="Gene3D" id="2.70.150.10">
    <property type="entry name" value="Calcium-transporting ATPase, cytoplasmic transduction domain A"/>
    <property type="match status" value="1"/>
</dbReference>
<proteinExistence type="inferred from homology"/>
<dbReference type="AlphaFoldDB" id="A0A9W6J1C6"/>
<evidence type="ECO:0000313" key="5">
    <source>
        <dbReference type="Proteomes" id="UP001143372"/>
    </source>
</evidence>
<keyword evidence="2" id="KW-0472">Membrane</keyword>
<dbReference type="InterPro" id="IPR023214">
    <property type="entry name" value="HAD_sf"/>
</dbReference>
<dbReference type="GO" id="GO:0022857">
    <property type="term" value="F:transmembrane transporter activity"/>
    <property type="evidence" value="ECO:0007669"/>
    <property type="project" value="TreeGrafter"/>
</dbReference>
<feature type="domain" description="P-type ATPase A" evidence="3">
    <location>
        <begin position="322"/>
        <end position="410"/>
    </location>
</feature>
<feature type="transmembrane region" description="Helical" evidence="2">
    <location>
        <begin position="210"/>
        <end position="227"/>
    </location>
</feature>
<evidence type="ECO:0000313" key="4">
    <source>
        <dbReference type="EMBL" id="GLK69016.1"/>
    </source>
</evidence>
<evidence type="ECO:0000259" key="3">
    <source>
        <dbReference type="Pfam" id="PF00122"/>
    </source>
</evidence>
<dbReference type="Pfam" id="PF00122">
    <property type="entry name" value="E1-E2_ATPase"/>
    <property type="match status" value="1"/>
</dbReference>
<evidence type="ECO:0000256" key="2">
    <source>
        <dbReference type="SAM" id="Phobius"/>
    </source>
</evidence>